<organism evidence="14 15">
    <name type="scientific">Asprobacillus argus</name>
    <dbReference type="NCBI Taxonomy" id="3076534"/>
    <lineage>
        <taxon>Bacteria</taxon>
        <taxon>Pseudomonadati</taxon>
        <taxon>Bacteroidota</taxon>
        <taxon>Flavobacteriia</taxon>
        <taxon>Flavobacteriales</taxon>
        <taxon>Flavobacteriaceae</taxon>
        <taxon>Asprobacillus</taxon>
    </lineage>
</organism>
<evidence type="ECO:0000256" key="4">
    <source>
        <dbReference type="ARBA" id="ARBA00023015"/>
    </source>
</evidence>
<feature type="modified residue" description="4-aspartylphosphate" evidence="6">
    <location>
        <position position="657"/>
    </location>
</feature>
<dbReference type="InterPro" id="IPR018060">
    <property type="entry name" value="HTH_AraC"/>
</dbReference>
<dbReference type="SUPFAM" id="SSF46689">
    <property type="entry name" value="Homeodomain-like"/>
    <property type="match status" value="2"/>
</dbReference>
<dbReference type="EC" id="2.7.13.3" evidence="2"/>
<keyword evidence="7" id="KW-0802">TPR repeat</keyword>
<dbReference type="SUPFAM" id="SSF55874">
    <property type="entry name" value="ATPase domain of HSP90 chaperone/DNA topoisomerase II/histidine kinase"/>
    <property type="match status" value="1"/>
</dbReference>
<dbReference type="Pfam" id="PF02518">
    <property type="entry name" value="HATPase_c"/>
    <property type="match status" value="1"/>
</dbReference>
<dbReference type="InterPro" id="IPR036097">
    <property type="entry name" value="HisK_dim/P_sf"/>
</dbReference>
<gene>
    <name evidence="14" type="ORF">RQM59_05605</name>
</gene>
<dbReference type="InterPro" id="IPR036890">
    <property type="entry name" value="HATPase_C_sf"/>
</dbReference>
<dbReference type="SUPFAM" id="SSF48452">
    <property type="entry name" value="TPR-like"/>
    <property type="match status" value="1"/>
</dbReference>
<reference evidence="14 15" key="1">
    <citation type="submission" date="2023-09" db="EMBL/GenBank/DDBJ databases">
        <title>Novel taxa isolated from Blanes Bay.</title>
        <authorList>
            <person name="Rey-Velasco X."/>
            <person name="Lucena T."/>
        </authorList>
    </citation>
    <scope>NUCLEOTIDE SEQUENCE [LARGE SCALE GENOMIC DNA]</scope>
    <source>
        <strain evidence="14 15">S356</strain>
    </source>
</reference>
<dbReference type="InterPro" id="IPR011006">
    <property type="entry name" value="CheY-like_superfamily"/>
</dbReference>
<feature type="repeat" description="TPR" evidence="7">
    <location>
        <begin position="200"/>
        <end position="233"/>
    </location>
</feature>
<dbReference type="SUPFAM" id="SSF52172">
    <property type="entry name" value="CheY-like"/>
    <property type="match status" value="1"/>
</dbReference>
<keyword evidence="14" id="KW-0547">Nucleotide-binding</keyword>
<dbReference type="PANTHER" id="PTHR43547:SF2">
    <property type="entry name" value="HYBRID SIGNAL TRANSDUCTION HISTIDINE KINASE C"/>
    <property type="match status" value="1"/>
</dbReference>
<dbReference type="SMART" id="SM00448">
    <property type="entry name" value="REC"/>
    <property type="match status" value="1"/>
</dbReference>
<dbReference type="GO" id="GO:0005524">
    <property type="term" value="F:ATP binding"/>
    <property type="evidence" value="ECO:0007669"/>
    <property type="project" value="UniProtKB-KW"/>
</dbReference>
<dbReference type="Pfam" id="PF00072">
    <property type="entry name" value="Response_reg"/>
    <property type="match status" value="1"/>
</dbReference>
<dbReference type="SMART" id="SM00387">
    <property type="entry name" value="HATPase_c"/>
    <property type="match status" value="1"/>
</dbReference>
<dbReference type="PROSITE" id="PS50005">
    <property type="entry name" value="TPR"/>
    <property type="match status" value="1"/>
</dbReference>
<feature type="chain" id="PRO_5045882684" description="histidine kinase" evidence="10">
    <location>
        <begin position="27"/>
        <end position="854"/>
    </location>
</feature>
<dbReference type="InterPro" id="IPR019734">
    <property type="entry name" value="TPR_rpt"/>
</dbReference>
<feature type="coiled-coil region" evidence="8">
    <location>
        <begin position="239"/>
        <end position="311"/>
    </location>
</feature>
<evidence type="ECO:0000256" key="3">
    <source>
        <dbReference type="ARBA" id="ARBA00022553"/>
    </source>
</evidence>
<feature type="signal peptide" evidence="10">
    <location>
        <begin position="1"/>
        <end position="26"/>
    </location>
</feature>
<accession>A0ABU3LDR7</accession>
<dbReference type="Pfam" id="PF12833">
    <property type="entry name" value="HTH_18"/>
    <property type="match status" value="1"/>
</dbReference>
<dbReference type="InterPro" id="IPR009057">
    <property type="entry name" value="Homeodomain-like_sf"/>
</dbReference>
<evidence type="ECO:0000259" key="11">
    <source>
        <dbReference type="PROSITE" id="PS01124"/>
    </source>
</evidence>
<evidence type="ECO:0000256" key="7">
    <source>
        <dbReference type="PROSITE-ProRule" id="PRU00339"/>
    </source>
</evidence>
<comment type="caution">
    <text evidence="14">The sequence shown here is derived from an EMBL/GenBank/DDBJ whole genome shotgun (WGS) entry which is preliminary data.</text>
</comment>
<keyword evidence="5" id="KW-0804">Transcription</keyword>
<dbReference type="InterPro" id="IPR003661">
    <property type="entry name" value="HisK_dim/P_dom"/>
</dbReference>
<dbReference type="Gene3D" id="1.10.287.130">
    <property type="match status" value="1"/>
</dbReference>
<evidence type="ECO:0000256" key="1">
    <source>
        <dbReference type="ARBA" id="ARBA00000085"/>
    </source>
</evidence>
<keyword evidence="14" id="KW-0067">ATP-binding</keyword>
<evidence type="ECO:0000256" key="8">
    <source>
        <dbReference type="SAM" id="Coils"/>
    </source>
</evidence>
<feature type="domain" description="Response regulatory" evidence="13">
    <location>
        <begin position="609"/>
        <end position="724"/>
    </location>
</feature>
<keyword evidence="9" id="KW-0472">Membrane</keyword>
<keyword evidence="4" id="KW-0805">Transcription regulation</keyword>
<dbReference type="Gene3D" id="1.10.10.60">
    <property type="entry name" value="Homeodomain-like"/>
    <property type="match status" value="2"/>
</dbReference>
<dbReference type="InterPro" id="IPR004358">
    <property type="entry name" value="Sig_transdc_His_kin-like_C"/>
</dbReference>
<feature type="domain" description="HTH araC/xylS-type" evidence="11">
    <location>
        <begin position="753"/>
        <end position="853"/>
    </location>
</feature>
<keyword evidence="8" id="KW-0175">Coiled coil</keyword>
<dbReference type="CDD" id="cd17574">
    <property type="entry name" value="REC_OmpR"/>
    <property type="match status" value="1"/>
</dbReference>
<sequence>MKTKPFYKSALFLLLSFFLMTSSLFAQEISQDNYKEKYKEAVGFIRKENLEKGSNLTYKLIDYLRENRDIYADSTDILLSKNYWNLTNLYLWKNQELSLKYADSTITIALRTNSPGIKQRAYSIKYYCLYDVKGYEKTLDFLANECIKYSLLANNNKMLGESYMHKCNSMVMLGKASEATSFCNQAVDVFKNVNDEGYLASVYNNIGNVFTKKKETRRALEFYEKSHEIALRIQPAIEISKSARNIAEKNEELRNFKKAATFYKTYGDSLESHMNKVIDSKFAEAESKYQVEQKDKEIAQQELEIEQQKNTRNLYIIISLIIFIVVFIYLQKRFNKQKRQKLIIENSLEKEQEINVMRAKFLGNISHEIRTPLTLISGNIQMALEEIGENKKLKEHLDNALLNSKKVIDDANEILHILKFDKSKQEVYYRSVSIVKFSKRIFLSFESAAKAKEITLEYKTNVTSEVEVQIDSDKVERILNNLITNAIKFSSSTSSIICSLALTDDQLEISIQDFGIGISIEEKNKVFERFYQSKTSKSVGGIGIGLALSKEFAELMNGDITVSSTLNKGSSFTLKLPYIQTTSKANPQESTVITHPSKQDVDRTIKAAKILIVEDNVEMNNFLKDIFKDMYDCSVAFDGKEAYDRILKEDFDLITSDVMMPRVDGFELRELLNQIPEKKDIPFILITAKSLEVDKLKGFQLGINDYIIKPFNKNELLARVRNLIENNKVKKEWHAKHQDLFEKDASFDVKLLEKVQKIVASNIMNEDFKVDVIAKEIGYSQRQLSRLLKQYTGMSPVKFILEIRLQKAYQLLKDKTHKTLAEVKYNIGISSTPYFNSKFKQRFGVKPSEFIDKE</sequence>
<dbReference type="Gene3D" id="3.40.50.2300">
    <property type="match status" value="1"/>
</dbReference>
<dbReference type="EMBL" id="JAVTTO010000002">
    <property type="protein sequence ID" value="MDT7831846.1"/>
    <property type="molecule type" value="Genomic_DNA"/>
</dbReference>
<dbReference type="InterPro" id="IPR001789">
    <property type="entry name" value="Sig_transdc_resp-reg_receiver"/>
</dbReference>
<evidence type="ECO:0000313" key="14">
    <source>
        <dbReference type="EMBL" id="MDT7831846.1"/>
    </source>
</evidence>
<dbReference type="SMART" id="SM00388">
    <property type="entry name" value="HisKA"/>
    <property type="match status" value="1"/>
</dbReference>
<dbReference type="Gene3D" id="1.25.40.10">
    <property type="entry name" value="Tetratricopeptide repeat domain"/>
    <property type="match status" value="1"/>
</dbReference>
<keyword evidence="9" id="KW-0812">Transmembrane</keyword>
<dbReference type="RefSeq" id="WP_349241101.1">
    <property type="nucleotide sequence ID" value="NZ_JAVTTO010000002.1"/>
</dbReference>
<keyword evidence="3 6" id="KW-0597">Phosphoprotein</keyword>
<feature type="domain" description="Histidine kinase" evidence="12">
    <location>
        <begin position="364"/>
        <end position="580"/>
    </location>
</feature>
<evidence type="ECO:0000256" key="6">
    <source>
        <dbReference type="PROSITE-ProRule" id="PRU00169"/>
    </source>
</evidence>
<dbReference type="PROSITE" id="PS50110">
    <property type="entry name" value="RESPONSE_REGULATORY"/>
    <property type="match status" value="1"/>
</dbReference>
<comment type="catalytic activity">
    <reaction evidence="1">
        <text>ATP + protein L-histidine = ADP + protein N-phospho-L-histidine.</text>
        <dbReference type="EC" id="2.7.13.3"/>
    </reaction>
</comment>
<dbReference type="SMART" id="SM00342">
    <property type="entry name" value="HTH_ARAC"/>
    <property type="match status" value="1"/>
</dbReference>
<evidence type="ECO:0000256" key="10">
    <source>
        <dbReference type="SAM" id="SignalP"/>
    </source>
</evidence>
<evidence type="ECO:0000256" key="9">
    <source>
        <dbReference type="SAM" id="Phobius"/>
    </source>
</evidence>
<protein>
    <recommendedName>
        <fullName evidence="2">histidine kinase</fullName>
        <ecNumber evidence="2">2.7.13.3</ecNumber>
    </recommendedName>
</protein>
<keyword evidence="9" id="KW-1133">Transmembrane helix</keyword>
<proteinExistence type="predicted"/>
<evidence type="ECO:0000313" key="15">
    <source>
        <dbReference type="Proteomes" id="UP001257277"/>
    </source>
</evidence>
<dbReference type="InterPro" id="IPR003594">
    <property type="entry name" value="HATPase_dom"/>
</dbReference>
<evidence type="ECO:0000259" key="12">
    <source>
        <dbReference type="PROSITE" id="PS50109"/>
    </source>
</evidence>
<dbReference type="PANTHER" id="PTHR43547">
    <property type="entry name" value="TWO-COMPONENT HISTIDINE KINASE"/>
    <property type="match status" value="1"/>
</dbReference>
<dbReference type="InterPro" id="IPR011990">
    <property type="entry name" value="TPR-like_helical_dom_sf"/>
</dbReference>
<feature type="transmembrane region" description="Helical" evidence="9">
    <location>
        <begin position="313"/>
        <end position="330"/>
    </location>
</feature>
<dbReference type="PROSITE" id="PS50109">
    <property type="entry name" value="HIS_KIN"/>
    <property type="match status" value="1"/>
</dbReference>
<dbReference type="PROSITE" id="PS01124">
    <property type="entry name" value="HTH_ARAC_FAMILY_2"/>
    <property type="match status" value="1"/>
</dbReference>
<dbReference type="Gene3D" id="3.30.565.10">
    <property type="entry name" value="Histidine kinase-like ATPase, C-terminal domain"/>
    <property type="match status" value="1"/>
</dbReference>
<keyword evidence="15" id="KW-1185">Reference proteome</keyword>
<keyword evidence="10" id="KW-0732">Signal</keyword>
<evidence type="ECO:0000256" key="5">
    <source>
        <dbReference type="ARBA" id="ARBA00023163"/>
    </source>
</evidence>
<dbReference type="CDD" id="cd00082">
    <property type="entry name" value="HisKA"/>
    <property type="match status" value="1"/>
</dbReference>
<dbReference type="PRINTS" id="PR00344">
    <property type="entry name" value="BCTRLSENSOR"/>
</dbReference>
<name>A0ABU3LDR7_9FLAO</name>
<dbReference type="CDD" id="cd00075">
    <property type="entry name" value="HATPase"/>
    <property type="match status" value="1"/>
</dbReference>
<dbReference type="Pfam" id="PF00512">
    <property type="entry name" value="HisKA"/>
    <property type="match status" value="1"/>
</dbReference>
<dbReference type="InterPro" id="IPR005467">
    <property type="entry name" value="His_kinase_dom"/>
</dbReference>
<evidence type="ECO:0000259" key="13">
    <source>
        <dbReference type="PROSITE" id="PS50110"/>
    </source>
</evidence>
<dbReference type="SUPFAM" id="SSF47384">
    <property type="entry name" value="Homodimeric domain of signal transducing histidine kinase"/>
    <property type="match status" value="1"/>
</dbReference>
<evidence type="ECO:0000256" key="2">
    <source>
        <dbReference type="ARBA" id="ARBA00012438"/>
    </source>
</evidence>
<dbReference type="Proteomes" id="UP001257277">
    <property type="component" value="Unassembled WGS sequence"/>
</dbReference>